<keyword evidence="6" id="KW-0539">Nucleus</keyword>
<dbReference type="SUPFAM" id="SSF160696">
    <property type="entry name" value="BTG domain-like"/>
    <property type="match status" value="1"/>
</dbReference>
<name>A0A4S4K993_9AGAM</name>
<reference evidence="8 9" key="1">
    <citation type="submission" date="2019-02" db="EMBL/GenBank/DDBJ databases">
        <title>Genome sequencing of the rare red list fungi Phellinidium pouzarii.</title>
        <authorList>
            <person name="Buettner E."/>
            <person name="Kellner H."/>
        </authorList>
    </citation>
    <scope>NUCLEOTIDE SEQUENCE [LARGE SCALE GENOMIC DNA]</scope>
    <source>
        <strain evidence="8 9">DSM 108285</strain>
    </source>
</reference>
<comment type="similarity">
    <text evidence="3">Belongs to the translin family.</text>
</comment>
<dbReference type="GO" id="GO:0043565">
    <property type="term" value="F:sequence-specific DNA binding"/>
    <property type="evidence" value="ECO:0007669"/>
    <property type="project" value="InterPro"/>
</dbReference>
<dbReference type="InterPro" id="IPR002087">
    <property type="entry name" value="Anti_prolifrtn"/>
</dbReference>
<evidence type="ECO:0000256" key="5">
    <source>
        <dbReference type="ARBA" id="ARBA00022490"/>
    </source>
</evidence>
<dbReference type="Pfam" id="PF07742">
    <property type="entry name" value="BTG"/>
    <property type="match status" value="1"/>
</dbReference>
<evidence type="ECO:0000313" key="8">
    <source>
        <dbReference type="EMBL" id="THG94475.1"/>
    </source>
</evidence>
<accession>A0A4S4K993</accession>
<feature type="domain" description="Anti-proliferative protein" evidence="7">
    <location>
        <begin position="414"/>
        <end position="509"/>
    </location>
</feature>
<dbReference type="EMBL" id="SGPK01001098">
    <property type="protein sequence ID" value="THG94475.1"/>
    <property type="molecule type" value="Genomic_DNA"/>
</dbReference>
<dbReference type="PANTHER" id="PTHR10741">
    <property type="entry name" value="TRANSLIN AND TRANSLIN ASSOCIATED PROTEIN X"/>
    <property type="match status" value="1"/>
</dbReference>
<dbReference type="InterPro" id="IPR016069">
    <property type="entry name" value="Translin_C"/>
</dbReference>
<comment type="caution">
    <text evidence="8">The sequence shown here is derived from an EMBL/GenBank/DDBJ whole genome shotgun (WGS) entry which is preliminary data.</text>
</comment>
<evidence type="ECO:0000256" key="1">
    <source>
        <dbReference type="ARBA" id="ARBA00004123"/>
    </source>
</evidence>
<dbReference type="Pfam" id="PF01997">
    <property type="entry name" value="Translin"/>
    <property type="match status" value="1"/>
</dbReference>
<dbReference type="Gene3D" id="3.90.640.90">
    <property type="entry name" value="Anti-proliferative protein, N-terminal domain"/>
    <property type="match status" value="1"/>
</dbReference>
<evidence type="ECO:0000313" key="9">
    <source>
        <dbReference type="Proteomes" id="UP000308199"/>
    </source>
</evidence>
<evidence type="ECO:0000259" key="7">
    <source>
        <dbReference type="Pfam" id="PF07742"/>
    </source>
</evidence>
<dbReference type="Proteomes" id="UP000308199">
    <property type="component" value="Unassembled WGS sequence"/>
</dbReference>
<dbReference type="InterPro" id="IPR036081">
    <property type="entry name" value="Translin_sf"/>
</dbReference>
<dbReference type="Gene3D" id="1.20.58.200">
    <property type="entry name" value="Translin, domain 2"/>
    <property type="match status" value="1"/>
</dbReference>
<dbReference type="AlphaFoldDB" id="A0A4S4K993"/>
<dbReference type="OrthoDB" id="31005at2759"/>
<proteinExistence type="inferred from homology"/>
<dbReference type="Gene3D" id="1.20.58.190">
    <property type="entry name" value="Translin, domain 1"/>
    <property type="match status" value="1"/>
</dbReference>
<keyword evidence="5" id="KW-0963">Cytoplasm</keyword>
<comment type="subcellular location">
    <subcellularLocation>
        <location evidence="2">Cytoplasm</location>
    </subcellularLocation>
    <subcellularLocation>
        <location evidence="1">Nucleus</location>
    </subcellularLocation>
</comment>
<evidence type="ECO:0000256" key="3">
    <source>
        <dbReference type="ARBA" id="ARBA00005902"/>
    </source>
</evidence>
<dbReference type="GO" id="GO:0005634">
    <property type="term" value="C:nucleus"/>
    <property type="evidence" value="ECO:0007669"/>
    <property type="project" value="UniProtKB-SubCell"/>
</dbReference>
<dbReference type="InterPro" id="IPR016068">
    <property type="entry name" value="Translin_N"/>
</dbReference>
<feature type="non-terminal residue" evidence="8">
    <location>
        <position position="509"/>
    </location>
</feature>
<dbReference type="InterPro" id="IPR036054">
    <property type="entry name" value="BTG-like_sf"/>
</dbReference>
<dbReference type="SUPFAM" id="SSF74784">
    <property type="entry name" value="Translin"/>
    <property type="match status" value="1"/>
</dbReference>
<protein>
    <recommendedName>
        <fullName evidence="7">Anti-proliferative protein domain-containing protein</fullName>
    </recommendedName>
</protein>
<evidence type="ECO:0000256" key="2">
    <source>
        <dbReference type="ARBA" id="ARBA00004496"/>
    </source>
</evidence>
<dbReference type="CDD" id="cd14820">
    <property type="entry name" value="TRAX"/>
    <property type="match status" value="1"/>
</dbReference>
<evidence type="ECO:0000256" key="4">
    <source>
        <dbReference type="ARBA" id="ARBA00007989"/>
    </source>
</evidence>
<keyword evidence="9" id="KW-1185">Reference proteome</keyword>
<dbReference type="InterPro" id="IPR002848">
    <property type="entry name" value="Translin_fam"/>
</dbReference>
<dbReference type="GO" id="GO:0005737">
    <property type="term" value="C:cytoplasm"/>
    <property type="evidence" value="ECO:0007669"/>
    <property type="project" value="UniProtKB-SubCell"/>
</dbReference>
<evidence type="ECO:0000256" key="6">
    <source>
        <dbReference type="ARBA" id="ARBA00023242"/>
    </source>
</evidence>
<sequence>MSSSIVGSRDAVLQTFSAFGAELDEHNDRRERLVKKSRDITILSKKIIFLLHRLVSDTALCGSSAQTSVADAVSQGRKKLAEVQALFRGMRADLAGERIWRYQSSVSPGLQEYIEALAFAHYLEHDALITLVEVQASLSDEHGVYFPLALEEYLLGVSDLTGELMRFAITAIARRGGRTKAREVSAFVRNCKAAHGGHCKTDFDGFTPYVKHLDKKQAVTTQSLLKIEDAAAYATAVRASEYADREDMDMDMDMVEDVVGRCVEHTDEDVIRTNVATLLSQIKGEDVDEDEGVDSSQAASPSSSSSSLVFTSLVVSSLVSPAPTPTPTPTPTPATSFAYSSRSQVDQLRATATATATHRLTLCFPLLFASLKPSIAFLFSTSLSLSLSLFVSFVSRTAFNSQMALSSTSLAVTVAHAVTYLTRPLATAIPVPALAKLQATLEANLAAAYLATWMPSDPARGSGRRILSFSPDALPPRPVYNACASAGVDWTQWSRLLGGYEFDLLVDPG</sequence>
<comment type="similarity">
    <text evidence="4">Belongs to the BTG family.</text>
</comment>
<organism evidence="8 9">
    <name type="scientific">Phellinidium pouzarii</name>
    <dbReference type="NCBI Taxonomy" id="167371"/>
    <lineage>
        <taxon>Eukaryota</taxon>
        <taxon>Fungi</taxon>
        <taxon>Dikarya</taxon>
        <taxon>Basidiomycota</taxon>
        <taxon>Agaricomycotina</taxon>
        <taxon>Agaricomycetes</taxon>
        <taxon>Hymenochaetales</taxon>
        <taxon>Hymenochaetaceae</taxon>
        <taxon>Phellinidium</taxon>
    </lineage>
</organism>
<gene>
    <name evidence="8" type="ORF">EW145_g8129</name>
</gene>